<dbReference type="InterPro" id="IPR000010">
    <property type="entry name" value="Cystatin_dom"/>
</dbReference>
<protein>
    <submittedName>
        <fullName evidence="7">Cystatin-11-like</fullName>
    </submittedName>
</protein>
<dbReference type="RefSeq" id="XP_027202722.1">
    <property type="nucleotide sequence ID" value="XM_027346921.1"/>
</dbReference>
<evidence type="ECO:0000256" key="3">
    <source>
        <dbReference type="ARBA" id="ARBA00022704"/>
    </source>
</evidence>
<evidence type="ECO:0000256" key="1">
    <source>
        <dbReference type="ARBA" id="ARBA00009403"/>
    </source>
</evidence>
<evidence type="ECO:0000256" key="4">
    <source>
        <dbReference type="SAM" id="SignalP"/>
    </source>
</evidence>
<dbReference type="CDD" id="cd00042">
    <property type="entry name" value="CY"/>
    <property type="match status" value="1"/>
</dbReference>
<dbReference type="Pfam" id="PF00031">
    <property type="entry name" value="Cystatin"/>
    <property type="match status" value="1"/>
</dbReference>
<evidence type="ECO:0000256" key="2">
    <source>
        <dbReference type="ARBA" id="ARBA00022690"/>
    </source>
</evidence>
<dbReference type="SUPFAM" id="SSF54403">
    <property type="entry name" value="Cystatin/monellin"/>
    <property type="match status" value="1"/>
</dbReference>
<dbReference type="InterPro" id="IPR046350">
    <property type="entry name" value="Cystatin_sf"/>
</dbReference>
<comment type="similarity">
    <text evidence="1">Belongs to the cystatin family.</text>
</comment>
<keyword evidence="3" id="KW-0789">Thiol protease inhibitor</keyword>
<dbReference type="AlphaFoldDB" id="A0A6P6YBH2"/>
<dbReference type="InParanoid" id="A0A6P6YBH2"/>
<feature type="signal peptide" evidence="4">
    <location>
        <begin position="1"/>
        <end position="22"/>
    </location>
</feature>
<organism evidence="6 7">
    <name type="scientific">Dermatophagoides pteronyssinus</name>
    <name type="common">European house dust mite</name>
    <dbReference type="NCBI Taxonomy" id="6956"/>
    <lineage>
        <taxon>Eukaryota</taxon>
        <taxon>Metazoa</taxon>
        <taxon>Ecdysozoa</taxon>
        <taxon>Arthropoda</taxon>
        <taxon>Chelicerata</taxon>
        <taxon>Arachnida</taxon>
        <taxon>Acari</taxon>
        <taxon>Acariformes</taxon>
        <taxon>Sarcoptiformes</taxon>
        <taxon>Astigmata</taxon>
        <taxon>Psoroptidia</taxon>
        <taxon>Analgoidea</taxon>
        <taxon>Pyroglyphidae</taxon>
        <taxon>Dermatophagoidinae</taxon>
        <taxon>Dermatophagoides</taxon>
    </lineage>
</organism>
<dbReference type="Gene3D" id="3.10.450.10">
    <property type="match status" value="1"/>
</dbReference>
<gene>
    <name evidence="7" type="primary">LOC113796618</name>
</gene>
<dbReference type="GO" id="GO:0005615">
    <property type="term" value="C:extracellular space"/>
    <property type="evidence" value="ECO:0007669"/>
    <property type="project" value="TreeGrafter"/>
</dbReference>
<keyword evidence="2" id="KW-0646">Protease inhibitor</keyword>
<dbReference type="GO" id="GO:0005737">
    <property type="term" value="C:cytoplasm"/>
    <property type="evidence" value="ECO:0007669"/>
    <property type="project" value="TreeGrafter"/>
</dbReference>
<feature type="domain" description="Cystatin" evidence="5">
    <location>
        <begin position="34"/>
        <end position="142"/>
    </location>
</feature>
<proteinExistence type="inferred from homology"/>
<dbReference type="SMART" id="SM00043">
    <property type="entry name" value="CY"/>
    <property type="match status" value="1"/>
</dbReference>
<accession>A0A6P6YBH2</accession>
<sequence>MYTKILLYFSIYLALILAIIQAKNDTNTNIRNFSICGGWQPLNADDPMLRRTLVEVEPQISEQINSTHLFRIQIPIKAQYQLVAGTLYDTTLAMGGTNCTKSDIDNILNCKFLEGIKFIECYALIWIQPWVSFYRLMELHCDNTTDLTTK</sequence>
<dbReference type="PANTHER" id="PTHR46186:SF2">
    <property type="entry name" value="CYSTATIN"/>
    <property type="match status" value="1"/>
</dbReference>
<evidence type="ECO:0000313" key="6">
    <source>
        <dbReference type="Proteomes" id="UP000515146"/>
    </source>
</evidence>
<dbReference type="GO" id="GO:0031982">
    <property type="term" value="C:vesicle"/>
    <property type="evidence" value="ECO:0007669"/>
    <property type="project" value="TreeGrafter"/>
</dbReference>
<dbReference type="OrthoDB" id="6513972at2759"/>
<dbReference type="GO" id="GO:0004869">
    <property type="term" value="F:cysteine-type endopeptidase inhibitor activity"/>
    <property type="evidence" value="ECO:0007669"/>
    <property type="project" value="UniProtKB-KW"/>
</dbReference>
<keyword evidence="6" id="KW-1185">Reference proteome</keyword>
<dbReference type="Proteomes" id="UP000515146">
    <property type="component" value="Unplaced"/>
</dbReference>
<dbReference type="PANTHER" id="PTHR46186">
    <property type="entry name" value="CYSTATIN"/>
    <property type="match status" value="1"/>
</dbReference>
<name>A0A6P6YBH2_DERPT</name>
<evidence type="ECO:0000313" key="7">
    <source>
        <dbReference type="RefSeq" id="XP_027202722.1"/>
    </source>
</evidence>
<keyword evidence="4" id="KW-0732">Signal</keyword>
<feature type="chain" id="PRO_5028129841" evidence="4">
    <location>
        <begin position="23"/>
        <end position="150"/>
    </location>
</feature>
<reference evidence="7" key="1">
    <citation type="submission" date="2025-08" db="UniProtKB">
        <authorList>
            <consortium name="RefSeq"/>
        </authorList>
    </citation>
    <scope>IDENTIFICATION</scope>
    <source>
        <strain evidence="7">Airmid</strain>
    </source>
</reference>
<evidence type="ECO:0000259" key="5">
    <source>
        <dbReference type="SMART" id="SM00043"/>
    </source>
</evidence>
<dbReference type="KEGG" id="dpte:113796618"/>